<name>A0AAX2CLG9_9BACI</name>
<protein>
    <submittedName>
        <fullName evidence="1">Uncharacterized protein</fullName>
    </submittedName>
</protein>
<dbReference type="EMBL" id="FMIK01000048">
    <property type="protein sequence ID" value="SCM02499.1"/>
    <property type="molecule type" value="Genomic_DNA"/>
</dbReference>
<dbReference type="AlphaFoldDB" id="A0AAX2CLG9"/>
<dbReference type="Proteomes" id="UP000242164">
    <property type="component" value="Unassembled WGS sequence"/>
</dbReference>
<comment type="caution">
    <text evidence="1">The sequence shown here is derived from an EMBL/GenBank/DDBJ whole genome shotgun (WGS) entry which is preliminary data.</text>
</comment>
<evidence type="ECO:0000313" key="1">
    <source>
        <dbReference type="EMBL" id="SCM02499.1"/>
    </source>
</evidence>
<dbReference type="GeneID" id="51609364"/>
<reference evidence="1 2" key="1">
    <citation type="submission" date="2016-08" db="EMBL/GenBank/DDBJ databases">
        <authorList>
            <person name="Loux V."/>
            <person name="Rue O."/>
        </authorList>
    </citation>
    <scope>NUCLEOTIDE SEQUENCE [LARGE SCALE GENOMIC DNA]</scope>
    <source>
        <strain evidence="1 2">AFSSA_08CEB44bac</strain>
    </source>
</reference>
<sequence>MNQKRLILSSIAFLFVATFVIGFSNWETLHSFLSDFGEGFVAGFFN</sequence>
<accession>A0AAX2CLG9</accession>
<evidence type="ECO:0000313" key="2">
    <source>
        <dbReference type="Proteomes" id="UP000242164"/>
    </source>
</evidence>
<gene>
    <name evidence="1" type="ORF">BCB44BAC_03687</name>
</gene>
<dbReference type="RefSeq" id="WP_167527346.1">
    <property type="nucleotide sequence ID" value="NZ_CP024109.1"/>
</dbReference>
<proteinExistence type="predicted"/>
<organism evidence="1 2">
    <name type="scientific">Bacillus cytotoxicus</name>
    <dbReference type="NCBI Taxonomy" id="580165"/>
    <lineage>
        <taxon>Bacteria</taxon>
        <taxon>Bacillati</taxon>
        <taxon>Bacillota</taxon>
        <taxon>Bacilli</taxon>
        <taxon>Bacillales</taxon>
        <taxon>Bacillaceae</taxon>
        <taxon>Bacillus</taxon>
        <taxon>Bacillus cereus group</taxon>
    </lineage>
</organism>